<organism evidence="5 6">
    <name type="scientific">Kitasatospora aburaviensis</name>
    <dbReference type="NCBI Taxonomy" id="67265"/>
    <lineage>
        <taxon>Bacteria</taxon>
        <taxon>Bacillati</taxon>
        <taxon>Actinomycetota</taxon>
        <taxon>Actinomycetes</taxon>
        <taxon>Kitasatosporales</taxon>
        <taxon>Streptomycetaceae</taxon>
        <taxon>Kitasatospora</taxon>
    </lineage>
</organism>
<evidence type="ECO:0000313" key="5">
    <source>
        <dbReference type="EMBL" id="MFC5885727.1"/>
    </source>
</evidence>
<evidence type="ECO:0000256" key="1">
    <source>
        <dbReference type="ARBA" id="ARBA00004792"/>
    </source>
</evidence>
<dbReference type="Gene3D" id="2.60.120.330">
    <property type="entry name" value="B-lactam Antibiotic, Isopenicillin N Synthase, Chain"/>
    <property type="match status" value="1"/>
</dbReference>
<dbReference type="InterPro" id="IPR044861">
    <property type="entry name" value="IPNS-like_FE2OG_OXY"/>
</dbReference>
<dbReference type="InterPro" id="IPR026992">
    <property type="entry name" value="DIOX_N"/>
</dbReference>
<keyword evidence="3" id="KW-0408">Iron</keyword>
<protein>
    <submittedName>
        <fullName evidence="5">Isopenicillin N synthase family dioxygenase</fullName>
    </submittedName>
</protein>
<dbReference type="InterPro" id="IPR005123">
    <property type="entry name" value="Oxoglu/Fe-dep_dioxygenase_dom"/>
</dbReference>
<evidence type="ECO:0000256" key="3">
    <source>
        <dbReference type="RuleBase" id="RU003682"/>
    </source>
</evidence>
<reference evidence="6" key="1">
    <citation type="journal article" date="2019" name="Int. J. Syst. Evol. Microbiol.">
        <title>The Global Catalogue of Microorganisms (GCM) 10K type strain sequencing project: providing services to taxonomists for standard genome sequencing and annotation.</title>
        <authorList>
            <consortium name="The Broad Institute Genomics Platform"/>
            <consortium name="The Broad Institute Genome Sequencing Center for Infectious Disease"/>
            <person name="Wu L."/>
            <person name="Ma J."/>
        </authorList>
    </citation>
    <scope>NUCLEOTIDE SEQUENCE [LARGE SCALE GENOMIC DNA]</scope>
    <source>
        <strain evidence="6">CGMCC 4.1469</strain>
    </source>
</reference>
<dbReference type="Pfam" id="PF14226">
    <property type="entry name" value="DIOX_N"/>
    <property type="match status" value="1"/>
</dbReference>
<keyword evidence="5" id="KW-0223">Dioxygenase</keyword>
<accession>A0ABW1EUX9</accession>
<evidence type="ECO:0000256" key="2">
    <source>
        <dbReference type="ARBA" id="ARBA00023194"/>
    </source>
</evidence>
<sequence>MIPIITLEPGPAEADHAGAERRIADEISDACRNTGFFVVRGHGIAREVFDDAYRTSLDFFGRPLDTKRALAMRTSTARGDNDYSPYGYSALLSENAYAYTGRPGMPSDYVEKFSAGRLILDDAEDLPFPADAQGAQLRTALKRYFAACETVAGRIAELLALALDLPRDFFATRTDTSNDSLRSHLYPGVAPEFLNDQGMGQHTDGTLITLLTQDGPGLQLRDRAGHWLDVQVPDRESFIVNIGDLMARWSNDEYVSTPHRVRLADRRRQSIVFFKLANDDTVIECFPKFTADRPAKYEPIRYEDFSLEKMNLLFGREGAR</sequence>
<evidence type="ECO:0000313" key="6">
    <source>
        <dbReference type="Proteomes" id="UP001596067"/>
    </source>
</evidence>
<name>A0ABW1EUX9_9ACTN</name>
<dbReference type="Proteomes" id="UP001596067">
    <property type="component" value="Unassembled WGS sequence"/>
</dbReference>
<dbReference type="PROSITE" id="PS51471">
    <property type="entry name" value="FE2OG_OXY"/>
    <property type="match status" value="1"/>
</dbReference>
<proteinExistence type="inferred from homology"/>
<dbReference type="Pfam" id="PF03171">
    <property type="entry name" value="2OG-FeII_Oxy"/>
    <property type="match status" value="1"/>
</dbReference>
<dbReference type="InterPro" id="IPR050231">
    <property type="entry name" value="Iron_ascorbate_oxido_reductase"/>
</dbReference>
<comment type="similarity">
    <text evidence="3">Belongs to the iron/ascorbate-dependent oxidoreductase family.</text>
</comment>
<dbReference type="InterPro" id="IPR027443">
    <property type="entry name" value="IPNS-like_sf"/>
</dbReference>
<keyword evidence="6" id="KW-1185">Reference proteome</keyword>
<keyword evidence="3" id="KW-0479">Metal-binding</keyword>
<dbReference type="RefSeq" id="WP_313767322.1">
    <property type="nucleotide sequence ID" value="NZ_BAAAVH010000011.1"/>
</dbReference>
<keyword evidence="2" id="KW-0045">Antibiotic biosynthesis</keyword>
<evidence type="ECO:0000259" key="4">
    <source>
        <dbReference type="PROSITE" id="PS51471"/>
    </source>
</evidence>
<dbReference type="SUPFAM" id="SSF51197">
    <property type="entry name" value="Clavaminate synthase-like"/>
    <property type="match status" value="1"/>
</dbReference>
<comment type="pathway">
    <text evidence="1">Antibiotic biosynthesis.</text>
</comment>
<gene>
    <name evidence="5" type="ORF">ACFP0N_12190</name>
</gene>
<comment type="caution">
    <text evidence="5">The sequence shown here is derived from an EMBL/GenBank/DDBJ whole genome shotgun (WGS) entry which is preliminary data.</text>
</comment>
<dbReference type="PRINTS" id="PR00682">
    <property type="entry name" value="IPNSYNTHASE"/>
</dbReference>
<feature type="domain" description="Fe2OG dioxygenase" evidence="4">
    <location>
        <begin position="177"/>
        <end position="277"/>
    </location>
</feature>
<dbReference type="EMBL" id="JBHSOD010000011">
    <property type="protein sequence ID" value="MFC5885727.1"/>
    <property type="molecule type" value="Genomic_DNA"/>
</dbReference>
<keyword evidence="3" id="KW-0560">Oxidoreductase</keyword>
<dbReference type="GO" id="GO:0051213">
    <property type="term" value="F:dioxygenase activity"/>
    <property type="evidence" value="ECO:0007669"/>
    <property type="project" value="UniProtKB-KW"/>
</dbReference>
<dbReference type="PANTHER" id="PTHR47990">
    <property type="entry name" value="2-OXOGLUTARATE (2OG) AND FE(II)-DEPENDENT OXYGENASE SUPERFAMILY PROTEIN-RELATED"/>
    <property type="match status" value="1"/>
</dbReference>